<reference evidence="3" key="1">
    <citation type="journal article" date="2019" name="Int. J. Syst. Evol. Microbiol.">
        <title>The Global Catalogue of Microorganisms (GCM) 10K type strain sequencing project: providing services to taxonomists for standard genome sequencing and annotation.</title>
        <authorList>
            <consortium name="The Broad Institute Genomics Platform"/>
            <consortium name="The Broad Institute Genome Sequencing Center for Infectious Disease"/>
            <person name="Wu L."/>
            <person name="Ma J."/>
        </authorList>
    </citation>
    <scope>NUCLEOTIDE SEQUENCE [LARGE SCALE GENOMIC DNA]</scope>
    <source>
        <strain evidence="3">JCM 17939</strain>
    </source>
</reference>
<comment type="caution">
    <text evidence="2">The sequence shown here is derived from an EMBL/GenBank/DDBJ whole genome shotgun (WGS) entry which is preliminary data.</text>
</comment>
<keyword evidence="1" id="KW-0472">Membrane</keyword>
<organism evidence="2 3">
    <name type="scientific">Actinoallomurus vinaceus</name>
    <dbReference type="NCBI Taxonomy" id="1080074"/>
    <lineage>
        <taxon>Bacteria</taxon>
        <taxon>Bacillati</taxon>
        <taxon>Actinomycetota</taxon>
        <taxon>Actinomycetes</taxon>
        <taxon>Streptosporangiales</taxon>
        <taxon>Thermomonosporaceae</taxon>
        <taxon>Actinoallomurus</taxon>
    </lineage>
</organism>
<evidence type="ECO:0000313" key="3">
    <source>
        <dbReference type="Proteomes" id="UP001501442"/>
    </source>
</evidence>
<evidence type="ECO:0000256" key="1">
    <source>
        <dbReference type="SAM" id="Phobius"/>
    </source>
</evidence>
<feature type="transmembrane region" description="Helical" evidence="1">
    <location>
        <begin position="20"/>
        <end position="42"/>
    </location>
</feature>
<sequence length="342" mass="35733">MPTLQGKDGMALRRPSRRMLAIIGIVLVAVVGGAIGVSVVFAPPTPASTVQAYFHHLAEGDTAAAFKLVAHDAGDDLTGSPLLVPKAVADARTRPSHARILRTESRTASTGQEIDVVQVSYKLGHETVTQSIMVTRASGGGSTYLLQSPFLVIGLQSVAGRPVTINGIDVGSDDSDELYAFPGVYTATARGGALIDGSTRSGVIDSGEVTGQPIITFDFAAPTLAPGADAAVQTKVKEHIDVCARSTEDSPDNCPFSVYIFGSELSVKWSITTYPTVAVTPGYDPSSGQHVDFSSQTDGVAHYVATYSDYDGKKQTETGDRSFSVQGSAAASSNDITVNFGW</sequence>
<keyword evidence="1" id="KW-1133">Transmembrane helix</keyword>
<protein>
    <submittedName>
        <fullName evidence="2">Uncharacterized protein</fullName>
    </submittedName>
</protein>
<proteinExistence type="predicted"/>
<dbReference type="EMBL" id="BAABHK010000013">
    <property type="protein sequence ID" value="GAA4634105.1"/>
    <property type="molecule type" value="Genomic_DNA"/>
</dbReference>
<keyword evidence="1" id="KW-0812">Transmembrane</keyword>
<evidence type="ECO:0000313" key="2">
    <source>
        <dbReference type="EMBL" id="GAA4634105.1"/>
    </source>
</evidence>
<gene>
    <name evidence="2" type="ORF">GCM10023196_074310</name>
</gene>
<keyword evidence="3" id="KW-1185">Reference proteome</keyword>
<dbReference type="Proteomes" id="UP001501442">
    <property type="component" value="Unassembled WGS sequence"/>
</dbReference>
<accession>A0ABP8UME7</accession>
<name>A0ABP8UME7_9ACTN</name>